<evidence type="ECO:0000256" key="2">
    <source>
        <dbReference type="ARBA" id="ARBA00023002"/>
    </source>
</evidence>
<dbReference type="CDD" id="cd05233">
    <property type="entry name" value="SDR_c"/>
    <property type="match status" value="1"/>
</dbReference>
<feature type="region of interest" description="Disordered" evidence="3">
    <location>
        <begin position="256"/>
        <end position="277"/>
    </location>
</feature>
<gene>
    <name evidence="5" type="ORF">UFOPK3927_00737</name>
    <name evidence="4" type="ORF">UFOPK4201_01855</name>
</gene>
<accession>A0A6J6AR52</accession>
<sequence length="277" mass="28857">MELQGNVAVVTGAASGIGLAAAERFVAEGMSVVMADIEADVLNEQVQRLQADGAPVVPFVLDVSVAAEVAALRDFAISSFGSVHLLFNNAGVGGTGRPTWKTSPATWDWVIGVDLLGVAYGVEAFAPLMVKQGVGHIVNTASEAGLCATPMLGAYHAAKYGVVGLSETLVMELAGTGVGVSCLCPELVDTKIFESTRNAPAHLGLGKPDHAPIELLESFMKTKAIDPAVVAGNVVDAVRGDSFWILTHDVTHLRARHRNESQQRGDTPTMISTSGAK</sequence>
<dbReference type="EMBL" id="CAEUNJ010000113">
    <property type="protein sequence ID" value="CAB4372808.1"/>
    <property type="molecule type" value="Genomic_DNA"/>
</dbReference>
<evidence type="ECO:0000256" key="1">
    <source>
        <dbReference type="ARBA" id="ARBA00006484"/>
    </source>
</evidence>
<dbReference type="AlphaFoldDB" id="A0A6J6AR52"/>
<dbReference type="Gene3D" id="3.40.50.720">
    <property type="entry name" value="NAD(P)-binding Rossmann-like Domain"/>
    <property type="match status" value="1"/>
</dbReference>
<dbReference type="GO" id="GO:0016491">
    <property type="term" value="F:oxidoreductase activity"/>
    <property type="evidence" value="ECO:0007669"/>
    <property type="project" value="UniProtKB-KW"/>
</dbReference>
<organism evidence="4">
    <name type="scientific">freshwater metagenome</name>
    <dbReference type="NCBI Taxonomy" id="449393"/>
    <lineage>
        <taxon>unclassified sequences</taxon>
        <taxon>metagenomes</taxon>
        <taxon>ecological metagenomes</taxon>
    </lineage>
</organism>
<dbReference type="SUPFAM" id="SSF51735">
    <property type="entry name" value="NAD(P)-binding Rossmann-fold domains"/>
    <property type="match status" value="1"/>
</dbReference>
<comment type="similarity">
    <text evidence="1">Belongs to the short-chain dehydrogenases/reductases (SDR) family.</text>
</comment>
<dbReference type="PRINTS" id="PR00080">
    <property type="entry name" value="SDRFAMILY"/>
</dbReference>
<keyword evidence="2" id="KW-0560">Oxidoreductase</keyword>
<evidence type="ECO:0000256" key="3">
    <source>
        <dbReference type="SAM" id="MobiDB-lite"/>
    </source>
</evidence>
<dbReference type="InterPro" id="IPR036291">
    <property type="entry name" value="NAD(P)-bd_dom_sf"/>
</dbReference>
<reference evidence="4" key="1">
    <citation type="submission" date="2020-05" db="EMBL/GenBank/DDBJ databases">
        <authorList>
            <person name="Chiriac C."/>
            <person name="Salcher M."/>
            <person name="Ghai R."/>
            <person name="Kavagutti S V."/>
        </authorList>
    </citation>
    <scope>NUCLEOTIDE SEQUENCE</scope>
</reference>
<dbReference type="EMBL" id="CAFBOK010000071">
    <property type="protein sequence ID" value="CAB4981452.1"/>
    <property type="molecule type" value="Genomic_DNA"/>
</dbReference>
<dbReference type="PANTHER" id="PTHR43391:SF26">
    <property type="entry name" value="BLL7251 PROTEIN"/>
    <property type="match status" value="1"/>
</dbReference>
<evidence type="ECO:0000313" key="5">
    <source>
        <dbReference type="EMBL" id="CAB4981452.1"/>
    </source>
</evidence>
<dbReference type="FunFam" id="3.40.50.720:FF:000084">
    <property type="entry name" value="Short-chain dehydrogenase reductase"/>
    <property type="match status" value="1"/>
</dbReference>
<dbReference type="InterPro" id="IPR002347">
    <property type="entry name" value="SDR_fam"/>
</dbReference>
<dbReference type="Pfam" id="PF00106">
    <property type="entry name" value="adh_short"/>
    <property type="match status" value="1"/>
</dbReference>
<proteinExistence type="inferred from homology"/>
<protein>
    <submittedName>
        <fullName evidence="4">Unannotated protein</fullName>
    </submittedName>
</protein>
<name>A0A6J6AR52_9ZZZZ</name>
<evidence type="ECO:0000313" key="4">
    <source>
        <dbReference type="EMBL" id="CAB4372808.1"/>
    </source>
</evidence>
<feature type="compositionally biased region" description="Polar residues" evidence="3">
    <location>
        <begin position="264"/>
        <end position="277"/>
    </location>
</feature>
<dbReference type="PRINTS" id="PR00081">
    <property type="entry name" value="GDHRDH"/>
</dbReference>
<dbReference type="PANTHER" id="PTHR43391">
    <property type="entry name" value="RETINOL DEHYDROGENASE-RELATED"/>
    <property type="match status" value="1"/>
</dbReference>